<dbReference type="Pfam" id="PF14284">
    <property type="entry name" value="PcfJ"/>
    <property type="match status" value="1"/>
</dbReference>
<proteinExistence type="predicted"/>
<protein>
    <submittedName>
        <fullName evidence="1">Uncharacterized protein</fullName>
    </submittedName>
</protein>
<organism evidence="1 2">
    <name type="scientific">Carnobacterium maltaromaticum</name>
    <name type="common">Carnobacterium piscicola</name>
    <dbReference type="NCBI Taxonomy" id="2751"/>
    <lineage>
        <taxon>Bacteria</taxon>
        <taxon>Bacillati</taxon>
        <taxon>Bacillota</taxon>
        <taxon>Bacilli</taxon>
        <taxon>Lactobacillales</taxon>
        <taxon>Carnobacteriaceae</taxon>
        <taxon>Carnobacterium</taxon>
    </lineage>
</organism>
<dbReference type="AlphaFoldDB" id="A0A1Z5AXA9"/>
<reference evidence="1 2" key="2">
    <citation type="submission" date="2015-04" db="EMBL/GenBank/DDBJ databases">
        <title>Carnobacterium maltaromaticum LMA28 plasmids.</title>
        <authorList>
            <person name="Cailliez-Grimal C."/>
            <person name="Iskandar C."/>
        </authorList>
    </citation>
    <scope>NUCLEOTIDE SEQUENCE [LARGE SCALE GENOMIC DNA]</scope>
    <source>
        <strain evidence="1 2">LMA28</strain>
        <plasmid evidence="2">Chromosome</plasmid>
    </source>
</reference>
<evidence type="ECO:0000313" key="1">
    <source>
        <dbReference type="EMBL" id="CRI06700.1"/>
    </source>
</evidence>
<reference evidence="1 2" key="1">
    <citation type="submission" date="2015-04" db="EMBL/GenBank/DDBJ databases">
        <title>Carnobacterium maltaromaticum LMA28 complete chromosome sequence.</title>
        <authorList>
            <person name="Borges F."/>
            <person name="Cailliez-Grimal C."/>
        </authorList>
    </citation>
    <scope>NUCLEOTIDE SEQUENCE [LARGE SCALE GENOMIC DNA]</scope>
    <source>
        <strain evidence="1 2">LMA28</strain>
        <plasmid evidence="2">Chromosome</plasmid>
    </source>
</reference>
<dbReference type="Proteomes" id="UP000464233">
    <property type="component" value="Plasmid LMA_pa"/>
</dbReference>
<geneLocation type="plasmid" evidence="1">
    <name>LMA_pa</name>
</geneLocation>
<dbReference type="InterPro" id="IPR025586">
    <property type="entry name" value="PcfJ"/>
</dbReference>
<evidence type="ECO:0000313" key="2">
    <source>
        <dbReference type="Proteomes" id="UP000464233"/>
    </source>
</evidence>
<keyword evidence="1" id="KW-0614">Plasmid</keyword>
<dbReference type="EMBL" id="LN846932">
    <property type="protein sequence ID" value="CRI06700.1"/>
    <property type="molecule type" value="Genomic_DNA"/>
</dbReference>
<dbReference type="RefSeq" id="WP_176455299.1">
    <property type="nucleotide sequence ID" value="NZ_LN846932.1"/>
</dbReference>
<name>A0A1Z5AXA9_CARML</name>
<sequence length="444" mass="52703">MTIITIGKTLKPPKNFFKWCESQIPTYKWENKEQTILASNRKGCPLIEKRLTKKSRLTIGTKFYPFAVILVSKNRIEIQSHDYWQEIENGKEILTCRMANFERFENGKHIKASKWQNNYHAGLQSNYGYMSGAYTNTIFYPNNWNEKLKINRDMKYLELPTIQRYEIEGIYKNRSKIEYLQKINAHKLVTAMMFGGGMTCNGSYINLIDNRIATKKWLKENKALLKNDTFTFNEIMLDKFFKSRKAKRVKGIEKHLHYKQFKRLPKEINLTKFQKYVIKTNLSFSYYMDYIQMLLELELQLNDDSIVFPDDLVSAHDNAVDTINKIKKELEEEGYKQRKIKLLKMEKEIDEFVFLVPKDLQEIVNEGNVLHHCVGSNYYLDQHSKGQTTILFIRKKNEINKPYFTMEYQNRKVVQTQGKYNRETIPSSVKKAINKWKKEIEKVS</sequence>
<accession>A0A1Z5AXA9</accession>
<gene>
    <name evidence="1" type="ORF">BN424_pa0035</name>
</gene>